<comment type="similarity">
    <text evidence="1">Belongs to the Gfa family.</text>
</comment>
<protein>
    <recommendedName>
        <fullName evidence="5">CENP-V/GFA domain-containing protein</fullName>
    </recommendedName>
</protein>
<dbReference type="GO" id="GO:0016846">
    <property type="term" value="F:carbon-sulfur lyase activity"/>
    <property type="evidence" value="ECO:0007669"/>
    <property type="project" value="InterPro"/>
</dbReference>
<name>A0A0N9NNF7_PECCA</name>
<reference evidence="6" key="1">
    <citation type="journal article" date="2015" name="Environ. Microbiol.">
        <title>Plasmids from the gut microbiome of cabbage root fly larvae encode SaxA that catalyses the conversion of the plant toxin 2-phenylethyl isothiocyanate.</title>
        <authorList>
            <person name="Welte C.U."/>
            <person name="de Graaf R.M."/>
            <person name="van den Bosch T.J."/>
            <person name="Op den Camp H.J."/>
            <person name="van Dam N.M."/>
            <person name="Jetten M.S."/>
        </authorList>
    </citation>
    <scope>NUCLEOTIDE SEQUENCE</scope>
    <source>
        <plasmid evidence="6">Drgb6</plasmid>
    </source>
</reference>
<accession>A0A0N9NNF7</accession>
<evidence type="ECO:0000313" key="6">
    <source>
        <dbReference type="EMBL" id="ALG88740.1"/>
    </source>
</evidence>
<dbReference type="Gene3D" id="3.90.1590.10">
    <property type="entry name" value="glutathione-dependent formaldehyde- activating enzyme (gfa)"/>
    <property type="match status" value="1"/>
</dbReference>
<evidence type="ECO:0000256" key="3">
    <source>
        <dbReference type="ARBA" id="ARBA00022833"/>
    </source>
</evidence>
<organism evidence="6">
    <name type="scientific">Pectobacterium carotovorum</name>
    <name type="common">Erwinia carotovora</name>
    <dbReference type="NCBI Taxonomy" id="554"/>
    <lineage>
        <taxon>Bacteria</taxon>
        <taxon>Pseudomonadati</taxon>
        <taxon>Pseudomonadota</taxon>
        <taxon>Gammaproteobacteria</taxon>
        <taxon>Enterobacterales</taxon>
        <taxon>Pectobacteriaceae</taxon>
        <taxon>Pectobacterium</taxon>
    </lineage>
</organism>
<keyword evidence="6" id="KW-0614">Plasmid</keyword>
<keyword evidence="2" id="KW-0479">Metal-binding</keyword>
<geneLocation type="plasmid" evidence="6">
    <name>Drgb6</name>
</geneLocation>
<keyword evidence="3" id="KW-0862">Zinc</keyword>
<dbReference type="SUPFAM" id="SSF51316">
    <property type="entry name" value="Mss4-like"/>
    <property type="match status" value="1"/>
</dbReference>
<reference evidence="6" key="2">
    <citation type="submission" date="2015-07" db="EMBL/GenBank/DDBJ databases">
        <authorList>
            <person name="Welte C."/>
            <person name="de Graaf R."/>
            <person name="van den Bosch T.J.M."/>
            <person name="Op den Camp H."/>
            <person name="van Dam N."/>
            <person name="Jetten M."/>
        </authorList>
    </citation>
    <scope>NUCLEOTIDE SEQUENCE</scope>
    <source>
        <plasmid evidence="6">Drgb6</plasmid>
    </source>
</reference>
<sequence>MVIPLISGSCLCGSVKFTIKNQPEKFYRCHCSLCRRQSGVGHNLATIVKIEDFDWQTSSSFISSWKKESGYRNDFCNSCGSTVPNALRDQPFVWLPLGLLDDDISADCCGDFCTDDSMMWDCVRSANSNKSAVNSLFDLLLMLNVVQANFE</sequence>
<dbReference type="InterPro" id="IPR006913">
    <property type="entry name" value="CENP-V/GFA"/>
</dbReference>
<dbReference type="InterPro" id="IPR011057">
    <property type="entry name" value="Mss4-like_sf"/>
</dbReference>
<dbReference type="EMBL" id="KT351737">
    <property type="protein sequence ID" value="ALG88740.1"/>
    <property type="molecule type" value="Genomic_DNA"/>
</dbReference>
<dbReference type="AlphaFoldDB" id="A0A0N9NNF7"/>
<proteinExistence type="inferred from homology"/>
<dbReference type="PROSITE" id="PS51891">
    <property type="entry name" value="CENP_V_GFA"/>
    <property type="match status" value="1"/>
</dbReference>
<keyword evidence="4" id="KW-0456">Lyase</keyword>
<gene>
    <name evidence="6" type="ORF">Drgb6_00010</name>
</gene>
<evidence type="ECO:0000256" key="1">
    <source>
        <dbReference type="ARBA" id="ARBA00005495"/>
    </source>
</evidence>
<evidence type="ECO:0000256" key="2">
    <source>
        <dbReference type="ARBA" id="ARBA00022723"/>
    </source>
</evidence>
<evidence type="ECO:0000256" key="4">
    <source>
        <dbReference type="ARBA" id="ARBA00023239"/>
    </source>
</evidence>
<evidence type="ECO:0000259" key="5">
    <source>
        <dbReference type="PROSITE" id="PS51891"/>
    </source>
</evidence>
<dbReference type="PANTHER" id="PTHR33337">
    <property type="entry name" value="GFA DOMAIN-CONTAINING PROTEIN"/>
    <property type="match status" value="1"/>
</dbReference>
<dbReference type="GO" id="GO:0046872">
    <property type="term" value="F:metal ion binding"/>
    <property type="evidence" value="ECO:0007669"/>
    <property type="project" value="UniProtKB-KW"/>
</dbReference>
<feature type="domain" description="CENP-V/GFA" evidence="5">
    <location>
        <begin position="6"/>
        <end position="121"/>
    </location>
</feature>
<dbReference type="PANTHER" id="PTHR33337:SF40">
    <property type="entry name" value="CENP-V_GFA DOMAIN-CONTAINING PROTEIN-RELATED"/>
    <property type="match status" value="1"/>
</dbReference>
<dbReference type="Pfam" id="PF04828">
    <property type="entry name" value="GFA"/>
    <property type="match status" value="1"/>
</dbReference>